<feature type="compositionally biased region" description="Low complexity" evidence="1">
    <location>
        <begin position="1"/>
        <end position="12"/>
    </location>
</feature>
<accession>X8DXT1</accession>
<gene>
    <name evidence="2" type="ORF">I553_9360</name>
</gene>
<evidence type="ECO:0000256" key="1">
    <source>
        <dbReference type="SAM" id="MobiDB-lite"/>
    </source>
</evidence>
<dbReference type="PATRIC" id="fig|1299334.3.peg.875"/>
<dbReference type="AlphaFoldDB" id="X8DXT1"/>
<organism evidence="2">
    <name type="scientific">Mycobacterium xenopi 4042</name>
    <dbReference type="NCBI Taxonomy" id="1299334"/>
    <lineage>
        <taxon>Bacteria</taxon>
        <taxon>Bacillati</taxon>
        <taxon>Actinomycetota</taxon>
        <taxon>Actinomycetes</taxon>
        <taxon>Mycobacteriales</taxon>
        <taxon>Mycobacteriaceae</taxon>
        <taxon>Mycobacterium</taxon>
    </lineage>
</organism>
<proteinExistence type="predicted"/>
<feature type="region of interest" description="Disordered" evidence="1">
    <location>
        <begin position="1"/>
        <end position="50"/>
    </location>
</feature>
<name>X8DXT1_MYCXE</name>
<sequence>MPPAAPAAASVAPRRHPPLLRRPHPRRVARARRNRRGPGFGPDSPPTQDFMYPSIGTGCLADGSNSIATALSVAGPPRSLRPPGPGQTAYVFTAIGTPGPPRCRSCR</sequence>
<reference evidence="2" key="1">
    <citation type="submission" date="2014-01" db="EMBL/GenBank/DDBJ databases">
        <authorList>
            <person name="Brown-Elliot B."/>
            <person name="Wallace R."/>
            <person name="Lenaerts A."/>
            <person name="Ordway D."/>
            <person name="DeGroote M.A."/>
            <person name="Parker T."/>
            <person name="Sizemore C."/>
            <person name="Tallon L.J."/>
            <person name="Sadzewicz L.K."/>
            <person name="Sengamalay N."/>
            <person name="Fraser C.M."/>
            <person name="Hine E."/>
            <person name="Shefchek K.A."/>
            <person name="Das S.P."/>
            <person name="Tettelin H."/>
        </authorList>
    </citation>
    <scope>NUCLEOTIDE SEQUENCE [LARGE SCALE GENOMIC DNA]</scope>
    <source>
        <strain evidence="2">4042</strain>
    </source>
</reference>
<dbReference type="EMBL" id="JAOB01000011">
    <property type="protein sequence ID" value="EUA73204.1"/>
    <property type="molecule type" value="Genomic_DNA"/>
</dbReference>
<feature type="compositionally biased region" description="Basic residues" evidence="1">
    <location>
        <begin position="13"/>
        <end position="36"/>
    </location>
</feature>
<comment type="caution">
    <text evidence="2">The sequence shown here is derived from an EMBL/GenBank/DDBJ whole genome shotgun (WGS) entry which is preliminary data.</text>
</comment>
<evidence type="ECO:0000313" key="2">
    <source>
        <dbReference type="EMBL" id="EUA73204.1"/>
    </source>
</evidence>
<protein>
    <submittedName>
        <fullName evidence="2">Uncharacterized protein</fullName>
    </submittedName>
</protein>